<dbReference type="FunFam" id="2.40.50.140:FF:000181">
    <property type="entry name" value="CST complex subunit STN1"/>
    <property type="match status" value="1"/>
</dbReference>
<reference evidence="13" key="3">
    <citation type="submission" date="2025-09" db="UniProtKB">
        <authorList>
            <consortium name="Ensembl"/>
        </authorList>
    </citation>
    <scope>IDENTIFICATION</scope>
</reference>
<comment type="subcellular location">
    <subcellularLocation>
        <location evidence="2">Chromosome</location>
        <location evidence="2">Telomere</location>
    </subcellularLocation>
    <subcellularLocation>
        <location evidence="1 10">Nucleus</location>
    </subcellularLocation>
</comment>
<dbReference type="Gene3D" id="1.10.10.980">
    <property type="entry name" value="CST, Suppressor of Cdc13 homolog, complex subunit STN1, N-terminal domain"/>
    <property type="match status" value="1"/>
</dbReference>
<dbReference type="GO" id="GO:1990879">
    <property type="term" value="C:CST complex"/>
    <property type="evidence" value="ECO:0000318"/>
    <property type="project" value="GO_Central"/>
</dbReference>
<keyword evidence="14" id="KW-1185">Reference proteome</keyword>
<dbReference type="FunCoup" id="W5N237">
    <property type="interactions" value="1082"/>
</dbReference>
<reference evidence="14" key="1">
    <citation type="submission" date="2011-12" db="EMBL/GenBank/DDBJ databases">
        <title>The Draft Genome of Lepisosteus oculatus.</title>
        <authorList>
            <consortium name="The Broad Institute Genome Assembly &amp; Analysis Group"/>
            <consortium name="Computational R&amp;D Group"/>
            <consortium name="and Sequencing Platform"/>
            <person name="Di Palma F."/>
            <person name="Alfoldi J."/>
            <person name="Johnson J."/>
            <person name="Berlin A."/>
            <person name="Gnerre S."/>
            <person name="Jaffe D."/>
            <person name="MacCallum I."/>
            <person name="Young S."/>
            <person name="Walker B.J."/>
            <person name="Lander E.S."/>
            <person name="Lindblad-Toh K."/>
        </authorList>
    </citation>
    <scope>NUCLEOTIDE SEQUENCE [LARGE SCALE GENOMIC DNA]</scope>
</reference>
<dbReference type="InterPro" id="IPR036388">
    <property type="entry name" value="WH-like_DNA-bd_sf"/>
</dbReference>
<proteinExistence type="predicted"/>
<evidence type="ECO:0000259" key="12">
    <source>
        <dbReference type="Pfam" id="PF10451"/>
    </source>
</evidence>
<keyword evidence="5 10" id="KW-0779">Telomere</keyword>
<evidence type="ECO:0000256" key="5">
    <source>
        <dbReference type="ARBA" id="ARBA00022895"/>
    </source>
</evidence>
<keyword evidence="4 10" id="KW-0158">Chromosome</keyword>
<dbReference type="Pfam" id="PF10451">
    <property type="entry name" value="Stn1"/>
    <property type="match status" value="1"/>
</dbReference>
<dbReference type="InterPro" id="IPR014647">
    <property type="entry name" value="Stn1"/>
</dbReference>
<evidence type="ECO:0000313" key="13">
    <source>
        <dbReference type="Ensembl" id="ENSLOCP00000014696.1"/>
    </source>
</evidence>
<dbReference type="FunFam" id="1.10.10.10:FF:000275">
    <property type="entry name" value="CST complex subunit STN1"/>
    <property type="match status" value="1"/>
</dbReference>
<dbReference type="InterPro" id="IPR015253">
    <property type="entry name" value="CST_STN1_C"/>
</dbReference>
<dbReference type="OrthoDB" id="77828at2759"/>
<dbReference type="Gene3D" id="1.10.10.10">
    <property type="entry name" value="Winged helix-like DNA-binding domain superfamily/Winged helix DNA-binding domain"/>
    <property type="match status" value="1"/>
</dbReference>
<dbReference type="PANTHER" id="PTHR13989:SF33">
    <property type="entry name" value="CST COMPLEX SUBUNIT STN1"/>
    <property type="match status" value="1"/>
</dbReference>
<comment type="function">
    <text evidence="10">Component of the CST complex. The CST complex binds single-stranded DNA with high affinity in a sequence-independent manner, while isolated subunits bind DNA with low affinity by themselves.</text>
</comment>
<protein>
    <recommendedName>
        <fullName evidence="3 10">CST complex subunit STN1</fullName>
    </recommendedName>
    <alternativeName>
        <fullName evidence="9 10">Oligonucleotide/oligosaccharide-binding fold-containing protein 1</fullName>
    </alternativeName>
    <alternativeName>
        <fullName evidence="8 10">Suppressor of cdc thirteen homolog</fullName>
    </alternativeName>
</protein>
<dbReference type="Bgee" id="ENSLOCG00000011951">
    <property type="expression patterns" value="Expressed in ovary and 13 other cell types or tissues"/>
</dbReference>
<dbReference type="Pfam" id="PF09170">
    <property type="entry name" value="STN1_2"/>
    <property type="match status" value="1"/>
</dbReference>
<dbReference type="GO" id="GO:0001944">
    <property type="term" value="P:vasculature development"/>
    <property type="evidence" value="ECO:0007669"/>
    <property type="project" value="Ensembl"/>
</dbReference>
<dbReference type="eggNOG" id="KOG3108">
    <property type="taxonomic scope" value="Eukaryota"/>
</dbReference>
<evidence type="ECO:0000313" key="14">
    <source>
        <dbReference type="Proteomes" id="UP000018468"/>
    </source>
</evidence>
<evidence type="ECO:0000259" key="11">
    <source>
        <dbReference type="Pfam" id="PF09170"/>
    </source>
</evidence>
<name>W5N237_LEPOC</name>
<dbReference type="InterPro" id="IPR040260">
    <property type="entry name" value="RFA2-like"/>
</dbReference>
<comment type="subunit">
    <text evidence="10">Component of the CST complex.</text>
</comment>
<dbReference type="InterPro" id="IPR042082">
    <property type="entry name" value="CST_Stn1_wHTH1_sf"/>
</dbReference>
<feature type="domain" description="Stn1 C-terminal" evidence="11">
    <location>
        <begin position="213"/>
        <end position="377"/>
    </location>
</feature>
<dbReference type="GO" id="GO:0042162">
    <property type="term" value="F:telomeric DNA binding"/>
    <property type="evidence" value="ECO:0000318"/>
    <property type="project" value="GO_Central"/>
</dbReference>
<organism evidence="13 14">
    <name type="scientific">Lepisosteus oculatus</name>
    <name type="common">Spotted gar</name>
    <dbReference type="NCBI Taxonomy" id="7918"/>
    <lineage>
        <taxon>Eukaryota</taxon>
        <taxon>Metazoa</taxon>
        <taxon>Chordata</taxon>
        <taxon>Craniata</taxon>
        <taxon>Vertebrata</taxon>
        <taxon>Euteleostomi</taxon>
        <taxon>Actinopterygii</taxon>
        <taxon>Neopterygii</taxon>
        <taxon>Holostei</taxon>
        <taxon>Semionotiformes</taxon>
        <taxon>Lepisosteidae</taxon>
        <taxon>Lepisosteus</taxon>
    </lineage>
</organism>
<evidence type="ECO:0000256" key="9">
    <source>
        <dbReference type="ARBA" id="ARBA00030852"/>
    </source>
</evidence>
<evidence type="ECO:0000256" key="6">
    <source>
        <dbReference type="ARBA" id="ARBA00023125"/>
    </source>
</evidence>
<dbReference type="GeneTree" id="ENSGT00390000000909"/>
<dbReference type="SUPFAM" id="SSF50249">
    <property type="entry name" value="Nucleic acid-binding proteins"/>
    <property type="match status" value="1"/>
</dbReference>
<dbReference type="AlphaFoldDB" id="W5N237"/>
<keyword evidence="6 10" id="KW-0238">DNA-binding</keyword>
<dbReference type="GO" id="GO:0043047">
    <property type="term" value="F:single-stranded telomeric DNA binding"/>
    <property type="evidence" value="ECO:0007669"/>
    <property type="project" value="UniProtKB-UniRule"/>
</dbReference>
<dbReference type="OMA" id="LCWKDEK"/>
<evidence type="ECO:0000256" key="8">
    <source>
        <dbReference type="ARBA" id="ARBA00030039"/>
    </source>
</evidence>
<dbReference type="PANTHER" id="PTHR13989">
    <property type="entry name" value="REPLICATION PROTEIN A-RELATED"/>
    <property type="match status" value="1"/>
</dbReference>
<dbReference type="EMBL" id="AHAT01017376">
    <property type="status" value="NOT_ANNOTATED_CDS"/>
    <property type="molecule type" value="Genomic_DNA"/>
</dbReference>
<dbReference type="InterPro" id="IPR012340">
    <property type="entry name" value="NA-bd_OB-fold"/>
</dbReference>
<dbReference type="GO" id="GO:0016233">
    <property type="term" value="P:telomere capping"/>
    <property type="evidence" value="ECO:0007669"/>
    <property type="project" value="InterPro"/>
</dbReference>
<accession>W5N237</accession>
<dbReference type="InterPro" id="IPR018856">
    <property type="entry name" value="Stn1_N"/>
</dbReference>
<dbReference type="Gene3D" id="2.40.50.140">
    <property type="entry name" value="Nucleic acid-binding proteins"/>
    <property type="match status" value="1"/>
</dbReference>
<evidence type="ECO:0000256" key="7">
    <source>
        <dbReference type="ARBA" id="ARBA00023242"/>
    </source>
</evidence>
<reference evidence="13" key="2">
    <citation type="submission" date="2025-08" db="UniProtKB">
        <authorList>
            <consortium name="Ensembl"/>
        </authorList>
    </citation>
    <scope>IDENTIFICATION</scope>
</reference>
<dbReference type="CTD" id="79991"/>
<sequence length="377" mass="42993">MQREKGSSEEEPPSLLWGLDPIFSTFARLYIKDILQMKESCQVPGIFFYCSHPICKVDVLGTVVYKREREDFFCYGVDDGTGVINCLCWKDEQWKEDSEALKSVAKPQGPTLSGFNLAEQFQKLQLAQRRSSYLEIGDLLRVRGPVKTSRQQREISASAYYKVEDPVLAVQISRMMEVPQLYRRFYDKPFQVPHGLQERSSDCDLEGVTSLPSLLGQVCLSLKDFLRKEAVQSFHPNDLETVNSLVSLASHDLQNGPDQQQAARSLSTSKQIHSVFREAIQVLQEEGLLFRKAGSQEEVYQVTEQDKELHRVTKEIICEDSRREKYAEKGCHFLHILSCVRQSYSRNISEAAMRLVLSALECNSDIISTTDSHYTAL</sequence>
<dbReference type="GeneID" id="102685931"/>
<evidence type="ECO:0000256" key="1">
    <source>
        <dbReference type="ARBA" id="ARBA00004123"/>
    </source>
</evidence>
<evidence type="ECO:0000256" key="2">
    <source>
        <dbReference type="ARBA" id="ARBA00004574"/>
    </source>
</evidence>
<dbReference type="InParanoid" id="W5N237"/>
<feature type="domain" description="CST complex subunit Stn1 N-terminal" evidence="12">
    <location>
        <begin position="44"/>
        <end position="93"/>
    </location>
</feature>
<dbReference type="Proteomes" id="UP000018468">
    <property type="component" value="Linkage group LG5"/>
</dbReference>
<dbReference type="GO" id="GO:0010833">
    <property type="term" value="P:telomere maintenance via telomere lengthening"/>
    <property type="evidence" value="ECO:0000318"/>
    <property type="project" value="GO_Central"/>
</dbReference>
<dbReference type="STRING" id="7918.ENSLOCP00000014696"/>
<evidence type="ECO:0000256" key="10">
    <source>
        <dbReference type="PIRNR" id="PIRNR036950"/>
    </source>
</evidence>
<dbReference type="HOGENOM" id="CLU_063889_0_0_1"/>
<dbReference type="SUPFAM" id="SSF46785">
    <property type="entry name" value="Winged helix' DNA-binding domain"/>
    <property type="match status" value="1"/>
</dbReference>
<dbReference type="PIRSF" id="PIRSF036950">
    <property type="entry name" value="UCP036950"/>
    <property type="match status" value="1"/>
</dbReference>
<evidence type="ECO:0000256" key="4">
    <source>
        <dbReference type="ARBA" id="ARBA00022454"/>
    </source>
</evidence>
<evidence type="ECO:0000256" key="3">
    <source>
        <dbReference type="ARBA" id="ARBA00017411"/>
    </source>
</evidence>
<dbReference type="Ensembl" id="ENSLOCT00000014725.1">
    <property type="protein sequence ID" value="ENSLOCP00000014696.1"/>
    <property type="gene ID" value="ENSLOCG00000011951.1"/>
</dbReference>
<dbReference type="CDD" id="cd04483">
    <property type="entry name" value="hOBFC1_like"/>
    <property type="match status" value="1"/>
</dbReference>
<dbReference type="InterPro" id="IPR036390">
    <property type="entry name" value="WH_DNA-bd_sf"/>
</dbReference>
<keyword evidence="7 10" id="KW-0539">Nucleus</keyword>